<evidence type="ECO:0000313" key="2">
    <source>
        <dbReference type="EMBL" id="MDQ0438050.1"/>
    </source>
</evidence>
<name>A0ABU0H6W4_9HYPH</name>
<dbReference type="EMBL" id="JAUSVO010000003">
    <property type="protein sequence ID" value="MDQ0438050.1"/>
    <property type="molecule type" value="Genomic_DNA"/>
</dbReference>
<dbReference type="Proteomes" id="UP001241603">
    <property type="component" value="Unassembled WGS sequence"/>
</dbReference>
<reference evidence="2 3" key="1">
    <citation type="submission" date="2023-07" db="EMBL/GenBank/DDBJ databases">
        <title>Genomic Encyclopedia of Type Strains, Phase IV (KMG-IV): sequencing the most valuable type-strain genomes for metagenomic binning, comparative biology and taxonomic classification.</title>
        <authorList>
            <person name="Goeker M."/>
        </authorList>
    </citation>
    <scope>NUCLEOTIDE SEQUENCE [LARGE SCALE GENOMIC DNA]</scope>
    <source>
        <strain evidence="2 3">B6-8</strain>
    </source>
</reference>
<sequence>MAERCTARPFLPNAGRSAIRDPTICNDSSWGAGKAAKNAETDGYQGAGALDH</sequence>
<gene>
    <name evidence="2" type="ORF">QO014_002442</name>
</gene>
<comment type="caution">
    <text evidence="2">The sequence shown here is derived from an EMBL/GenBank/DDBJ whole genome shotgun (WGS) entry which is preliminary data.</text>
</comment>
<proteinExistence type="predicted"/>
<feature type="region of interest" description="Disordered" evidence="1">
    <location>
        <begin position="1"/>
        <end position="52"/>
    </location>
</feature>
<protein>
    <submittedName>
        <fullName evidence="2">Uncharacterized protein</fullName>
    </submittedName>
</protein>
<keyword evidence="3" id="KW-1185">Reference proteome</keyword>
<evidence type="ECO:0000313" key="3">
    <source>
        <dbReference type="Proteomes" id="UP001241603"/>
    </source>
</evidence>
<accession>A0ABU0H6W4</accession>
<evidence type="ECO:0000256" key="1">
    <source>
        <dbReference type="SAM" id="MobiDB-lite"/>
    </source>
</evidence>
<organism evidence="2 3">
    <name type="scientific">Kaistia dalseonensis</name>
    <dbReference type="NCBI Taxonomy" id="410840"/>
    <lineage>
        <taxon>Bacteria</taxon>
        <taxon>Pseudomonadati</taxon>
        <taxon>Pseudomonadota</taxon>
        <taxon>Alphaproteobacteria</taxon>
        <taxon>Hyphomicrobiales</taxon>
        <taxon>Kaistiaceae</taxon>
        <taxon>Kaistia</taxon>
    </lineage>
</organism>